<reference evidence="2 3" key="1">
    <citation type="journal article" date="2018" name="Sci. Rep.">
        <title>Comparative analysis of the Pocillopora damicornis genome highlights role of immune system in coral evolution.</title>
        <authorList>
            <person name="Cunning R."/>
            <person name="Bay R.A."/>
            <person name="Gillette P."/>
            <person name="Baker A.C."/>
            <person name="Traylor-Knowles N."/>
        </authorList>
    </citation>
    <scope>NUCLEOTIDE SEQUENCE [LARGE SCALE GENOMIC DNA]</scope>
    <source>
        <strain evidence="2">RSMAS</strain>
        <tissue evidence="2">Whole animal</tissue>
    </source>
</reference>
<feature type="region of interest" description="Disordered" evidence="1">
    <location>
        <begin position="1"/>
        <end position="31"/>
    </location>
</feature>
<feature type="compositionally biased region" description="Polar residues" evidence="1">
    <location>
        <begin position="1"/>
        <end position="14"/>
    </location>
</feature>
<protein>
    <submittedName>
        <fullName evidence="2">Uncharacterized protein</fullName>
    </submittedName>
</protein>
<keyword evidence="3" id="KW-1185">Reference proteome</keyword>
<organism evidence="2 3">
    <name type="scientific">Pocillopora damicornis</name>
    <name type="common">Cauliflower coral</name>
    <name type="synonym">Millepora damicornis</name>
    <dbReference type="NCBI Taxonomy" id="46731"/>
    <lineage>
        <taxon>Eukaryota</taxon>
        <taxon>Metazoa</taxon>
        <taxon>Cnidaria</taxon>
        <taxon>Anthozoa</taxon>
        <taxon>Hexacorallia</taxon>
        <taxon>Scleractinia</taxon>
        <taxon>Astrocoeniina</taxon>
        <taxon>Pocilloporidae</taxon>
        <taxon>Pocillopora</taxon>
    </lineage>
</organism>
<sequence>MSPMNTLVQSSSWRRSVEAAGERSKGPKTGFPSHSLPSFTCKMNNYLLYTIAKENGEGIGESSFAAVVEKIMQQKCIRGIVVNNRITSVLRKKIGAICAKLKRAKKKSGGSVSRSSLTNGATKLILSSYFTSSWMINVMKMSAKRIFEE</sequence>
<evidence type="ECO:0000313" key="3">
    <source>
        <dbReference type="Proteomes" id="UP000275408"/>
    </source>
</evidence>
<accession>A0A3M6T4V2</accession>
<dbReference type="AlphaFoldDB" id="A0A3M6T4V2"/>
<comment type="caution">
    <text evidence="2">The sequence shown here is derived from an EMBL/GenBank/DDBJ whole genome shotgun (WGS) entry which is preliminary data.</text>
</comment>
<name>A0A3M6T4V2_POCDA</name>
<proteinExistence type="predicted"/>
<gene>
    <name evidence="2" type="ORF">pdam_00021571</name>
</gene>
<evidence type="ECO:0000256" key="1">
    <source>
        <dbReference type="SAM" id="MobiDB-lite"/>
    </source>
</evidence>
<dbReference type="Proteomes" id="UP000275408">
    <property type="component" value="Unassembled WGS sequence"/>
</dbReference>
<evidence type="ECO:0000313" key="2">
    <source>
        <dbReference type="EMBL" id="RMX36023.1"/>
    </source>
</evidence>
<feature type="compositionally biased region" description="Basic and acidic residues" evidence="1">
    <location>
        <begin position="15"/>
        <end position="25"/>
    </location>
</feature>
<dbReference type="EMBL" id="RCHS01004336">
    <property type="protein sequence ID" value="RMX36023.1"/>
    <property type="molecule type" value="Genomic_DNA"/>
</dbReference>